<name>A0A8J2Q586_9BILA</name>
<dbReference type="Proteomes" id="UP000746747">
    <property type="component" value="Unassembled WGS sequence"/>
</dbReference>
<comment type="caution">
    <text evidence="2">The sequence shown here is derived from an EMBL/GenBank/DDBJ whole genome shotgun (WGS) entry which is preliminary data.</text>
</comment>
<evidence type="ECO:0000313" key="2">
    <source>
        <dbReference type="EMBL" id="CAG9536695.1"/>
    </source>
</evidence>
<accession>A0A8J2Q586</accession>
<sequence length="131" mass="14448">MLSFLITKYFITLTIAILLSIAETNGEWRVDIASFNNIAGSGVAREAARGAAAQQGAAAQNPAPAQTTSDPLGSLSSALLLSLLASRLTGGGSPYPQYQYPYYGGYGGYYPYTPYYYYYYGRYPYYYYYYG</sequence>
<gene>
    <name evidence="2" type="ORF">CJOHNSTONI_LOCUS6592</name>
</gene>
<evidence type="ECO:0000256" key="1">
    <source>
        <dbReference type="SAM" id="SignalP"/>
    </source>
</evidence>
<evidence type="ECO:0000313" key="3">
    <source>
        <dbReference type="Proteomes" id="UP000746747"/>
    </source>
</evidence>
<protein>
    <submittedName>
        <fullName evidence="2">Uncharacterized protein</fullName>
    </submittedName>
</protein>
<feature type="signal peptide" evidence="1">
    <location>
        <begin position="1"/>
        <end position="26"/>
    </location>
</feature>
<feature type="chain" id="PRO_5035281052" evidence="1">
    <location>
        <begin position="27"/>
        <end position="131"/>
    </location>
</feature>
<dbReference type="EMBL" id="CAKAEH010001478">
    <property type="protein sequence ID" value="CAG9536695.1"/>
    <property type="molecule type" value="Genomic_DNA"/>
</dbReference>
<keyword evidence="3" id="KW-1185">Reference proteome</keyword>
<reference evidence="2" key="1">
    <citation type="submission" date="2021-09" db="EMBL/GenBank/DDBJ databases">
        <authorList>
            <consortium name="Pathogen Informatics"/>
        </authorList>
    </citation>
    <scope>NUCLEOTIDE SEQUENCE</scope>
</reference>
<keyword evidence="1" id="KW-0732">Signal</keyword>
<dbReference type="AlphaFoldDB" id="A0A8J2Q586"/>
<organism evidence="2 3">
    <name type="scientific">Cercopithifilaria johnstoni</name>
    <dbReference type="NCBI Taxonomy" id="2874296"/>
    <lineage>
        <taxon>Eukaryota</taxon>
        <taxon>Metazoa</taxon>
        <taxon>Ecdysozoa</taxon>
        <taxon>Nematoda</taxon>
        <taxon>Chromadorea</taxon>
        <taxon>Rhabditida</taxon>
        <taxon>Spirurina</taxon>
        <taxon>Spiruromorpha</taxon>
        <taxon>Filarioidea</taxon>
        <taxon>Onchocercidae</taxon>
        <taxon>Cercopithifilaria</taxon>
    </lineage>
</organism>
<proteinExistence type="predicted"/>